<feature type="non-terminal residue" evidence="2">
    <location>
        <position position="1"/>
    </location>
</feature>
<accession>X0XRR8</accession>
<dbReference type="InterPro" id="IPR036388">
    <property type="entry name" value="WH-like_DNA-bd_sf"/>
</dbReference>
<dbReference type="Gene3D" id="1.10.10.10">
    <property type="entry name" value="Winged helix-like DNA-binding domain superfamily/Winged helix DNA-binding domain"/>
    <property type="match status" value="1"/>
</dbReference>
<evidence type="ECO:0000259" key="1">
    <source>
        <dbReference type="Pfam" id="PF09107"/>
    </source>
</evidence>
<organism evidence="2">
    <name type="scientific">marine sediment metagenome</name>
    <dbReference type="NCBI Taxonomy" id="412755"/>
    <lineage>
        <taxon>unclassified sequences</taxon>
        <taxon>metagenomes</taxon>
        <taxon>ecological metagenomes</taxon>
    </lineage>
</organism>
<gene>
    <name evidence="2" type="ORF">S01H1_74578</name>
</gene>
<dbReference type="Pfam" id="PF09107">
    <property type="entry name" value="WHD_3rd_SelB"/>
    <property type="match status" value="1"/>
</dbReference>
<name>X0XRR8_9ZZZZ</name>
<dbReference type="InterPro" id="IPR015191">
    <property type="entry name" value="SelB_WHD4"/>
</dbReference>
<dbReference type="GO" id="GO:0005737">
    <property type="term" value="C:cytoplasm"/>
    <property type="evidence" value="ECO:0007669"/>
    <property type="project" value="InterPro"/>
</dbReference>
<dbReference type="InterPro" id="IPR036390">
    <property type="entry name" value="WH_DNA-bd_sf"/>
</dbReference>
<sequence>ERQLRERVADLIASERSVTVAQVREALDSSRKYVVPFLEHLDRIGFTKRVGDRRVLADVEAGNRT</sequence>
<dbReference type="SUPFAM" id="SSF46785">
    <property type="entry name" value="Winged helix' DNA-binding domain"/>
    <property type="match status" value="1"/>
</dbReference>
<dbReference type="GO" id="GO:0003746">
    <property type="term" value="F:translation elongation factor activity"/>
    <property type="evidence" value="ECO:0007669"/>
    <property type="project" value="InterPro"/>
</dbReference>
<protein>
    <recommendedName>
        <fullName evidence="1">Elongation factor SelB fourth winged-helix domain-containing protein</fullName>
    </recommendedName>
</protein>
<dbReference type="GO" id="GO:0005525">
    <property type="term" value="F:GTP binding"/>
    <property type="evidence" value="ECO:0007669"/>
    <property type="project" value="InterPro"/>
</dbReference>
<dbReference type="GO" id="GO:0003723">
    <property type="term" value="F:RNA binding"/>
    <property type="evidence" value="ECO:0007669"/>
    <property type="project" value="InterPro"/>
</dbReference>
<dbReference type="EMBL" id="BARS01049904">
    <property type="protein sequence ID" value="GAG38002.1"/>
    <property type="molecule type" value="Genomic_DNA"/>
</dbReference>
<feature type="domain" description="Elongation factor SelB fourth winged-helix" evidence="1">
    <location>
        <begin position="11"/>
        <end position="56"/>
    </location>
</feature>
<comment type="caution">
    <text evidence="2">The sequence shown here is derived from an EMBL/GenBank/DDBJ whole genome shotgun (WGS) entry which is preliminary data.</text>
</comment>
<dbReference type="GO" id="GO:0001514">
    <property type="term" value="P:selenocysteine incorporation"/>
    <property type="evidence" value="ECO:0007669"/>
    <property type="project" value="InterPro"/>
</dbReference>
<evidence type="ECO:0000313" key="2">
    <source>
        <dbReference type="EMBL" id="GAG38002.1"/>
    </source>
</evidence>
<proteinExistence type="predicted"/>
<reference evidence="2" key="1">
    <citation type="journal article" date="2014" name="Front. Microbiol.">
        <title>High frequency of phylogenetically diverse reductive dehalogenase-homologous genes in deep subseafloor sedimentary metagenomes.</title>
        <authorList>
            <person name="Kawai M."/>
            <person name="Futagami T."/>
            <person name="Toyoda A."/>
            <person name="Takaki Y."/>
            <person name="Nishi S."/>
            <person name="Hori S."/>
            <person name="Arai W."/>
            <person name="Tsubouchi T."/>
            <person name="Morono Y."/>
            <person name="Uchiyama I."/>
            <person name="Ito T."/>
            <person name="Fujiyama A."/>
            <person name="Inagaki F."/>
            <person name="Takami H."/>
        </authorList>
    </citation>
    <scope>NUCLEOTIDE SEQUENCE</scope>
    <source>
        <strain evidence="2">Expedition CK06-06</strain>
    </source>
</reference>
<dbReference type="AlphaFoldDB" id="X0XRR8"/>